<organism evidence="1 2">
    <name type="scientific">Caproiciproducens galactitolivorans</name>
    <dbReference type="NCBI Taxonomy" id="642589"/>
    <lineage>
        <taxon>Bacteria</taxon>
        <taxon>Bacillati</taxon>
        <taxon>Bacillota</taxon>
        <taxon>Clostridia</taxon>
        <taxon>Eubacteriales</taxon>
        <taxon>Acutalibacteraceae</taxon>
        <taxon>Caproiciproducens</taxon>
    </lineage>
</organism>
<reference evidence="1 2" key="1">
    <citation type="submission" date="2022-11" db="EMBL/GenBank/DDBJ databases">
        <authorList>
            <person name="Caiyu Z."/>
        </authorList>
    </citation>
    <scope>NUCLEOTIDE SEQUENCE [LARGE SCALE GENOMIC DNA]</scope>
    <source>
        <strain evidence="1 2">YR-4</strain>
    </source>
</reference>
<protein>
    <submittedName>
        <fullName evidence="1">Uncharacterized protein</fullName>
    </submittedName>
</protein>
<proteinExistence type="predicted"/>
<keyword evidence="2" id="KW-1185">Reference proteome</keyword>
<dbReference type="Proteomes" id="UP001082703">
    <property type="component" value="Unassembled WGS sequence"/>
</dbReference>
<evidence type="ECO:0000313" key="2">
    <source>
        <dbReference type="Proteomes" id="UP001082703"/>
    </source>
</evidence>
<evidence type="ECO:0000313" key="1">
    <source>
        <dbReference type="EMBL" id="MCY1715195.1"/>
    </source>
</evidence>
<dbReference type="RefSeq" id="WP_268059232.1">
    <property type="nucleotide sequence ID" value="NZ_JAPOHA010000018.1"/>
</dbReference>
<comment type="caution">
    <text evidence="1">The sequence shown here is derived from an EMBL/GenBank/DDBJ whole genome shotgun (WGS) entry which is preliminary data.</text>
</comment>
<sequence>MNEINQLVLDCMARVLRINQTTDADIFFYYSPHVDCIEINGYKKGYYNSPANKDGRPIVDYLPLGNTTTGMLCIANKDSEEKLRQLLSSLDALEKELINAK</sequence>
<gene>
    <name evidence="1" type="ORF">OUY18_13150</name>
</gene>
<name>A0ABT4BXZ1_9FIRM</name>
<accession>A0ABT4BXZ1</accession>
<dbReference type="EMBL" id="JAPOHA010000018">
    <property type="protein sequence ID" value="MCY1715195.1"/>
    <property type="molecule type" value="Genomic_DNA"/>
</dbReference>